<dbReference type="PROSITE" id="PS51819">
    <property type="entry name" value="VOC"/>
    <property type="match status" value="1"/>
</dbReference>
<dbReference type="Pfam" id="PF00903">
    <property type="entry name" value="Glyoxalase"/>
    <property type="match status" value="1"/>
</dbReference>
<dbReference type="Gene3D" id="3.10.180.10">
    <property type="entry name" value="2,3-Dihydroxybiphenyl 1,2-Dioxygenase, domain 1"/>
    <property type="match status" value="1"/>
</dbReference>
<dbReference type="InterPro" id="IPR004360">
    <property type="entry name" value="Glyas_Fos-R_dOase_dom"/>
</dbReference>
<dbReference type="PANTHER" id="PTHR36503:SF1">
    <property type="entry name" value="BLR2520 PROTEIN"/>
    <property type="match status" value="1"/>
</dbReference>
<reference evidence="2 3" key="1">
    <citation type="submission" date="2015-12" db="EMBL/GenBank/DDBJ databases">
        <title>Genome sequence of Oceanibaculum pacificum MCCC 1A02656.</title>
        <authorList>
            <person name="Lu L."/>
            <person name="Lai Q."/>
            <person name="Shao Z."/>
            <person name="Qian P."/>
        </authorList>
    </citation>
    <scope>NUCLEOTIDE SEQUENCE [LARGE SCALE GENOMIC DNA]</scope>
    <source>
        <strain evidence="2 3">MCCC 1A02656</strain>
    </source>
</reference>
<sequence>MEQRVSLITLGVADVGRSRAFYEALGWTASPLGDGDVAFFQCGGMILSLFARAELAKDSGLPPEGDGFRALALAYNTRSRAEVDTVLAQMLTAGATLVKSAQEAFWGGYAAYAADPDGHLWEIAWNPSFAIAKDGSVRLPE</sequence>
<organism evidence="2 3">
    <name type="scientific">Oceanibaculum pacificum</name>
    <dbReference type="NCBI Taxonomy" id="580166"/>
    <lineage>
        <taxon>Bacteria</taxon>
        <taxon>Pseudomonadati</taxon>
        <taxon>Pseudomonadota</taxon>
        <taxon>Alphaproteobacteria</taxon>
        <taxon>Rhodospirillales</taxon>
        <taxon>Oceanibaculaceae</taxon>
        <taxon>Oceanibaculum</taxon>
    </lineage>
</organism>
<proteinExistence type="predicted"/>
<protein>
    <submittedName>
        <fullName evidence="2">Glyoxalase</fullName>
    </submittedName>
</protein>
<evidence type="ECO:0000313" key="3">
    <source>
        <dbReference type="Proteomes" id="UP000076400"/>
    </source>
</evidence>
<dbReference type="SUPFAM" id="SSF54593">
    <property type="entry name" value="Glyoxalase/Bleomycin resistance protein/Dihydroxybiphenyl dioxygenase"/>
    <property type="match status" value="1"/>
</dbReference>
<feature type="domain" description="VOC" evidence="1">
    <location>
        <begin position="4"/>
        <end position="126"/>
    </location>
</feature>
<dbReference type="RefSeq" id="WP_067557682.1">
    <property type="nucleotide sequence ID" value="NZ_LPXN01000124.1"/>
</dbReference>
<dbReference type="AlphaFoldDB" id="A0A154VYB6"/>
<dbReference type="STRING" id="580166.AUP43_11130"/>
<dbReference type="Proteomes" id="UP000076400">
    <property type="component" value="Unassembled WGS sequence"/>
</dbReference>
<dbReference type="CDD" id="cd07251">
    <property type="entry name" value="VOC_like"/>
    <property type="match status" value="1"/>
</dbReference>
<gene>
    <name evidence="2" type="ORF">AUP43_11130</name>
</gene>
<dbReference type="InterPro" id="IPR037523">
    <property type="entry name" value="VOC_core"/>
</dbReference>
<evidence type="ECO:0000313" key="2">
    <source>
        <dbReference type="EMBL" id="KZD06296.1"/>
    </source>
</evidence>
<evidence type="ECO:0000259" key="1">
    <source>
        <dbReference type="PROSITE" id="PS51819"/>
    </source>
</evidence>
<dbReference type="PANTHER" id="PTHR36503">
    <property type="entry name" value="BLR2520 PROTEIN"/>
    <property type="match status" value="1"/>
</dbReference>
<dbReference type="EMBL" id="LPXN01000124">
    <property type="protein sequence ID" value="KZD06296.1"/>
    <property type="molecule type" value="Genomic_DNA"/>
</dbReference>
<keyword evidence="3" id="KW-1185">Reference proteome</keyword>
<accession>A0A154VYB6</accession>
<comment type="caution">
    <text evidence="2">The sequence shown here is derived from an EMBL/GenBank/DDBJ whole genome shotgun (WGS) entry which is preliminary data.</text>
</comment>
<dbReference type="OrthoDB" id="9798430at2"/>
<name>A0A154VYB6_9PROT</name>
<dbReference type="InterPro" id="IPR029068">
    <property type="entry name" value="Glyas_Bleomycin-R_OHBP_Dase"/>
</dbReference>